<accession>A0AAV5WDI6</accession>
<sequence>KSSIMRGNKLKFYSKDGGQKVIYKERDEDFSIRFFDGLFLTELYGYEYCQMYNKFRFGLRMKWCKHEEEVAKIEAKSVQNTLNAHPDEMPPEKSRYETIRVKISKEDGEIQYNLLREVADIDLFQSTDILVRDYRELMKRLKRMAKFSTSNTISFNAQEGIDDNAFELLKFMLEIDSDEVEIKSHIGGYIGTKENSPFSFFNQLDYDLLLSICEKRKKVEINLECNSISVQEWIQFRQKMLSREISLTSLDILVDESVVNSLLSTLHGVELTRQKEGGIRITSKEEGKEVKTEKKEFKKNIVDILLCLCRYSTGSV</sequence>
<comment type="caution">
    <text evidence="1">The sequence shown here is derived from an EMBL/GenBank/DDBJ whole genome shotgun (WGS) entry which is preliminary data.</text>
</comment>
<keyword evidence="2" id="KW-1185">Reference proteome</keyword>
<gene>
    <name evidence="1" type="ORF">PFISCL1PPCAC_19176</name>
</gene>
<proteinExistence type="predicted"/>
<name>A0AAV5WDI6_9BILA</name>
<evidence type="ECO:0000313" key="1">
    <source>
        <dbReference type="EMBL" id="GMT27879.1"/>
    </source>
</evidence>
<organism evidence="1 2">
    <name type="scientific">Pristionchus fissidentatus</name>
    <dbReference type="NCBI Taxonomy" id="1538716"/>
    <lineage>
        <taxon>Eukaryota</taxon>
        <taxon>Metazoa</taxon>
        <taxon>Ecdysozoa</taxon>
        <taxon>Nematoda</taxon>
        <taxon>Chromadorea</taxon>
        <taxon>Rhabditida</taxon>
        <taxon>Rhabditina</taxon>
        <taxon>Diplogasteromorpha</taxon>
        <taxon>Diplogasteroidea</taxon>
        <taxon>Neodiplogasteridae</taxon>
        <taxon>Pristionchus</taxon>
    </lineage>
</organism>
<evidence type="ECO:0000313" key="2">
    <source>
        <dbReference type="Proteomes" id="UP001432322"/>
    </source>
</evidence>
<reference evidence="1" key="1">
    <citation type="submission" date="2023-10" db="EMBL/GenBank/DDBJ databases">
        <title>Genome assembly of Pristionchus species.</title>
        <authorList>
            <person name="Yoshida K."/>
            <person name="Sommer R.J."/>
        </authorList>
    </citation>
    <scope>NUCLEOTIDE SEQUENCE</scope>
    <source>
        <strain evidence="1">RS5133</strain>
    </source>
</reference>
<feature type="non-terminal residue" evidence="1">
    <location>
        <position position="1"/>
    </location>
</feature>
<dbReference type="Proteomes" id="UP001432322">
    <property type="component" value="Unassembled WGS sequence"/>
</dbReference>
<protein>
    <submittedName>
        <fullName evidence="1">Uncharacterized protein</fullName>
    </submittedName>
</protein>
<feature type="non-terminal residue" evidence="1">
    <location>
        <position position="316"/>
    </location>
</feature>
<dbReference type="EMBL" id="BTSY01000005">
    <property type="protein sequence ID" value="GMT27879.1"/>
    <property type="molecule type" value="Genomic_DNA"/>
</dbReference>
<dbReference type="AlphaFoldDB" id="A0AAV5WDI6"/>